<evidence type="ECO:0000313" key="7">
    <source>
        <dbReference type="Proteomes" id="UP000243378"/>
    </source>
</evidence>
<dbReference type="AlphaFoldDB" id="A0A1G7N404"/>
<protein>
    <submittedName>
        <fullName evidence="6">Uncharacterized conserved protein</fullName>
    </submittedName>
</protein>
<organism evidence="6 7">
    <name type="scientific">Phytopseudomonas seleniipraecipitans</name>
    <dbReference type="NCBI Taxonomy" id="640205"/>
    <lineage>
        <taxon>Bacteria</taxon>
        <taxon>Pseudomonadati</taxon>
        <taxon>Pseudomonadota</taxon>
        <taxon>Gammaproteobacteria</taxon>
        <taxon>Pseudomonadales</taxon>
        <taxon>Pseudomonadaceae</taxon>
        <taxon>Phytopseudomonas</taxon>
    </lineage>
</organism>
<dbReference type="PANTHER" id="PTHR33337:SF40">
    <property type="entry name" value="CENP-V_GFA DOMAIN-CONTAINING PROTEIN-RELATED"/>
    <property type="match status" value="1"/>
</dbReference>
<dbReference type="InterPro" id="IPR011057">
    <property type="entry name" value="Mss4-like_sf"/>
</dbReference>
<dbReference type="Gene3D" id="3.90.1590.10">
    <property type="entry name" value="glutathione-dependent formaldehyde- activating enzyme (gfa)"/>
    <property type="match status" value="1"/>
</dbReference>
<dbReference type="Proteomes" id="UP000243378">
    <property type="component" value="Unassembled WGS sequence"/>
</dbReference>
<accession>A0A1G7N404</accession>
<evidence type="ECO:0000256" key="1">
    <source>
        <dbReference type="ARBA" id="ARBA00005495"/>
    </source>
</evidence>
<sequence length="138" mass="15434">MAHMEKRGSCLCGAVTLTLEIEQPVVSACHCATCRKWGGGPLLVVEGKAARFNSERNVRVYASSEWAERGFCSECGTHLFYRLKSADMYAVPVGVLEGEDSWRFESQVFIDAKPDYYCFANQTRELTGEQLFAEFGQT</sequence>
<dbReference type="EMBL" id="FNBM01000004">
    <property type="protein sequence ID" value="SDF68682.1"/>
    <property type="molecule type" value="Genomic_DNA"/>
</dbReference>
<evidence type="ECO:0000259" key="5">
    <source>
        <dbReference type="PROSITE" id="PS51891"/>
    </source>
</evidence>
<dbReference type="PANTHER" id="PTHR33337">
    <property type="entry name" value="GFA DOMAIN-CONTAINING PROTEIN"/>
    <property type="match status" value="1"/>
</dbReference>
<dbReference type="InterPro" id="IPR006913">
    <property type="entry name" value="CENP-V/GFA"/>
</dbReference>
<gene>
    <name evidence="6" type="ORF">SAMN05216381_2128</name>
</gene>
<dbReference type="Pfam" id="PF04828">
    <property type="entry name" value="GFA"/>
    <property type="match status" value="1"/>
</dbReference>
<evidence type="ECO:0000313" key="6">
    <source>
        <dbReference type="EMBL" id="SDF68682.1"/>
    </source>
</evidence>
<comment type="similarity">
    <text evidence="1">Belongs to the Gfa family.</text>
</comment>
<dbReference type="PROSITE" id="PS51891">
    <property type="entry name" value="CENP_V_GFA"/>
    <property type="match status" value="1"/>
</dbReference>
<evidence type="ECO:0000256" key="2">
    <source>
        <dbReference type="ARBA" id="ARBA00022723"/>
    </source>
</evidence>
<feature type="domain" description="CENP-V/GFA" evidence="5">
    <location>
        <begin position="6"/>
        <end position="103"/>
    </location>
</feature>
<evidence type="ECO:0000256" key="4">
    <source>
        <dbReference type="ARBA" id="ARBA00023239"/>
    </source>
</evidence>
<dbReference type="SUPFAM" id="SSF51316">
    <property type="entry name" value="Mss4-like"/>
    <property type="match status" value="1"/>
</dbReference>
<dbReference type="RefSeq" id="WP_092367641.1">
    <property type="nucleotide sequence ID" value="NZ_FNBM01000004.1"/>
</dbReference>
<keyword evidence="2" id="KW-0479">Metal-binding</keyword>
<reference evidence="6 7" key="1">
    <citation type="submission" date="2016-10" db="EMBL/GenBank/DDBJ databases">
        <authorList>
            <person name="de Groot N.N."/>
        </authorList>
    </citation>
    <scope>NUCLEOTIDE SEQUENCE [LARGE SCALE GENOMIC DNA]</scope>
    <source>
        <strain evidence="6 7">LMG 25475</strain>
    </source>
</reference>
<evidence type="ECO:0000256" key="3">
    <source>
        <dbReference type="ARBA" id="ARBA00022833"/>
    </source>
</evidence>
<dbReference type="GO" id="GO:0016846">
    <property type="term" value="F:carbon-sulfur lyase activity"/>
    <property type="evidence" value="ECO:0007669"/>
    <property type="project" value="InterPro"/>
</dbReference>
<keyword evidence="3" id="KW-0862">Zinc</keyword>
<name>A0A1G7N404_9GAMM</name>
<keyword evidence="4" id="KW-0456">Lyase</keyword>
<dbReference type="GO" id="GO:0046872">
    <property type="term" value="F:metal ion binding"/>
    <property type="evidence" value="ECO:0007669"/>
    <property type="project" value="UniProtKB-KW"/>
</dbReference>
<dbReference type="OrthoDB" id="4188830at2"/>
<dbReference type="STRING" id="640205.SAMN05216381_2128"/>
<proteinExistence type="inferred from homology"/>